<gene>
    <name evidence="1" type="ORF">GI584_07620</name>
</gene>
<dbReference type="KEGG" id="grc:GI584_07620"/>
<reference evidence="1 2" key="1">
    <citation type="submission" date="2019-11" db="EMBL/GenBank/DDBJ databases">
        <title>Gracilibacillus salitolerans sp. nov., a moderate halophile isolated from a saline soil in northwest China.</title>
        <authorList>
            <person name="Gan L."/>
        </authorList>
    </citation>
    <scope>NUCLEOTIDE SEQUENCE [LARGE SCALE GENOMIC DNA]</scope>
    <source>
        <strain evidence="1 2">SCU50</strain>
    </source>
</reference>
<dbReference type="Proteomes" id="UP000339690">
    <property type="component" value="Chromosome"/>
</dbReference>
<dbReference type="EMBL" id="CP045915">
    <property type="protein sequence ID" value="QGH33895.1"/>
    <property type="molecule type" value="Genomic_DNA"/>
</dbReference>
<evidence type="ECO:0000313" key="1">
    <source>
        <dbReference type="EMBL" id="QGH33895.1"/>
    </source>
</evidence>
<proteinExistence type="predicted"/>
<dbReference type="RefSeq" id="WP_100361247.1">
    <property type="nucleotide sequence ID" value="NZ_CP045915.1"/>
</dbReference>
<sequence>MLISASKQNLQDVQIAIEKLKEEHPDQFEQFKNIIKLTRQLQYSFQYLGCVVMDEDPSDFLPEVQDIYVLSIYKRELAKLKQGHGLDKVQQLLASYKEVSYDHICKLILGKEIEMLIGPMVVR</sequence>
<protein>
    <submittedName>
        <fullName evidence="1">Uncharacterized protein</fullName>
    </submittedName>
</protein>
<evidence type="ECO:0000313" key="2">
    <source>
        <dbReference type="Proteomes" id="UP000339690"/>
    </source>
</evidence>
<name>A0A5Q2TGX4_9BACI</name>
<keyword evidence="2" id="KW-1185">Reference proteome</keyword>
<organism evidence="1 2">
    <name type="scientific">Gracilibacillus salitolerans</name>
    <dbReference type="NCBI Taxonomy" id="2663022"/>
    <lineage>
        <taxon>Bacteria</taxon>
        <taxon>Bacillati</taxon>
        <taxon>Bacillota</taxon>
        <taxon>Bacilli</taxon>
        <taxon>Bacillales</taxon>
        <taxon>Bacillaceae</taxon>
        <taxon>Gracilibacillus</taxon>
    </lineage>
</organism>
<dbReference type="AlphaFoldDB" id="A0A5Q2TGX4"/>
<accession>A0A5Q2TGX4</accession>